<comment type="caution">
    <text evidence="5">The sequence shown here is derived from an EMBL/GenBank/DDBJ whole genome shotgun (WGS) entry which is preliminary data.</text>
</comment>
<dbReference type="SMART" id="SM00382">
    <property type="entry name" value="AAA"/>
    <property type="match status" value="1"/>
</dbReference>
<protein>
    <submittedName>
        <fullName evidence="5">ABC transporter ATP-binding protein</fullName>
    </submittedName>
</protein>
<dbReference type="GO" id="GO:0022857">
    <property type="term" value="F:transmembrane transporter activity"/>
    <property type="evidence" value="ECO:0007669"/>
    <property type="project" value="TreeGrafter"/>
</dbReference>
<dbReference type="SUPFAM" id="SSF52540">
    <property type="entry name" value="P-loop containing nucleoside triphosphate hydrolases"/>
    <property type="match status" value="1"/>
</dbReference>
<dbReference type="InterPro" id="IPR003439">
    <property type="entry name" value="ABC_transporter-like_ATP-bd"/>
</dbReference>
<dbReference type="AlphaFoldDB" id="A0A2T3GAN8"/>
<dbReference type="PROSITE" id="PS00211">
    <property type="entry name" value="ABC_TRANSPORTER_1"/>
    <property type="match status" value="1"/>
</dbReference>
<evidence type="ECO:0000256" key="1">
    <source>
        <dbReference type="ARBA" id="ARBA00022448"/>
    </source>
</evidence>
<dbReference type="GO" id="GO:0005886">
    <property type="term" value="C:plasma membrane"/>
    <property type="evidence" value="ECO:0007669"/>
    <property type="project" value="TreeGrafter"/>
</dbReference>
<organism evidence="5 6">
    <name type="scientific">Bifidobacterium callitrichos</name>
    <dbReference type="NCBI Taxonomy" id="762209"/>
    <lineage>
        <taxon>Bacteria</taxon>
        <taxon>Bacillati</taxon>
        <taxon>Actinomycetota</taxon>
        <taxon>Actinomycetes</taxon>
        <taxon>Bifidobacteriales</taxon>
        <taxon>Bifidobacteriaceae</taxon>
        <taxon>Bifidobacterium</taxon>
    </lineage>
</organism>
<dbReference type="InterPro" id="IPR015854">
    <property type="entry name" value="ABC_transpr_LolD-like"/>
</dbReference>
<name>A0A2T3GAN8_9BIFI</name>
<evidence type="ECO:0000313" key="6">
    <source>
        <dbReference type="Proteomes" id="UP000240228"/>
    </source>
</evidence>
<dbReference type="GO" id="GO:0005524">
    <property type="term" value="F:ATP binding"/>
    <property type="evidence" value="ECO:0007669"/>
    <property type="project" value="UniProtKB-KW"/>
</dbReference>
<proteinExistence type="predicted"/>
<evidence type="ECO:0000313" key="5">
    <source>
        <dbReference type="EMBL" id="PST46554.1"/>
    </source>
</evidence>
<dbReference type="PANTHER" id="PTHR24220:SF662">
    <property type="entry name" value="ABC TRANSPORTER ATP-BINDING PROTEIN"/>
    <property type="match status" value="1"/>
</dbReference>
<dbReference type="GO" id="GO:0016887">
    <property type="term" value="F:ATP hydrolysis activity"/>
    <property type="evidence" value="ECO:0007669"/>
    <property type="project" value="InterPro"/>
</dbReference>
<feature type="domain" description="ABC transporter" evidence="4">
    <location>
        <begin position="15"/>
        <end position="235"/>
    </location>
</feature>
<keyword evidence="2" id="KW-0547">Nucleotide-binding</keyword>
<dbReference type="CDD" id="cd03255">
    <property type="entry name" value="ABC_MJ0796_LolCDE_FtsE"/>
    <property type="match status" value="1"/>
</dbReference>
<sequence>MTVRHASDAGATHLLHIEDLTRSFVRRGEPFDAVSHVDLDLASGDFIAIVGRSGNGKSTLINMIAGLVRPSGGFVEVDGRRVADMTDRELSRMRNRTIGFVAQEQTLLGNLPVLDNVILPATFFPDGPGEDLMDRALGLLRELGVEDLAGCYPRELSGGEMRRVSIARALIGSPRLIIADEPTGDLDMDSTTMVMRLLRQRADTGAGVLMVTHDPDAVSYADTVYRMDAGVLSRA</sequence>
<evidence type="ECO:0000256" key="2">
    <source>
        <dbReference type="ARBA" id="ARBA00022741"/>
    </source>
</evidence>
<keyword evidence="1" id="KW-0813">Transport</keyword>
<reference evidence="6" key="1">
    <citation type="submission" date="2017-09" db="EMBL/GenBank/DDBJ databases">
        <authorList>
            <person name="Sela D.A."/>
            <person name="Albert K."/>
        </authorList>
    </citation>
    <scope>NUCLEOTIDE SEQUENCE [LARGE SCALE GENOMIC DNA]</scope>
    <source>
        <strain evidence="6">UMA51805</strain>
    </source>
</reference>
<dbReference type="Proteomes" id="UP000240228">
    <property type="component" value="Unassembled WGS sequence"/>
</dbReference>
<accession>A0A2T3GAN8</accession>
<dbReference type="InterPro" id="IPR003593">
    <property type="entry name" value="AAA+_ATPase"/>
</dbReference>
<dbReference type="PROSITE" id="PS50893">
    <property type="entry name" value="ABC_TRANSPORTER_2"/>
    <property type="match status" value="1"/>
</dbReference>
<gene>
    <name evidence="5" type="ORF">CPA40_05325</name>
</gene>
<dbReference type="RefSeq" id="WP_107044073.1">
    <property type="nucleotide sequence ID" value="NZ_NWTX01000007.1"/>
</dbReference>
<dbReference type="Pfam" id="PF00005">
    <property type="entry name" value="ABC_tran"/>
    <property type="match status" value="1"/>
</dbReference>
<dbReference type="InterPro" id="IPR017911">
    <property type="entry name" value="MacB-like_ATP-bd"/>
</dbReference>
<evidence type="ECO:0000256" key="3">
    <source>
        <dbReference type="ARBA" id="ARBA00022840"/>
    </source>
</evidence>
<reference evidence="5 6" key="2">
    <citation type="submission" date="2018-03" db="EMBL/GenBank/DDBJ databases">
        <title>The comparative genomics of Bifidobacterium callitrichos reflects dietary carbohydrate utilization within the common marmoset gut.</title>
        <authorList>
            <person name="Rani A."/>
        </authorList>
    </citation>
    <scope>NUCLEOTIDE SEQUENCE [LARGE SCALE GENOMIC DNA]</scope>
    <source>
        <strain evidence="5 6">UMA51805</strain>
    </source>
</reference>
<dbReference type="EMBL" id="NWTX01000007">
    <property type="protein sequence ID" value="PST46554.1"/>
    <property type="molecule type" value="Genomic_DNA"/>
</dbReference>
<dbReference type="PANTHER" id="PTHR24220">
    <property type="entry name" value="IMPORT ATP-BINDING PROTEIN"/>
    <property type="match status" value="1"/>
</dbReference>
<evidence type="ECO:0000259" key="4">
    <source>
        <dbReference type="PROSITE" id="PS50893"/>
    </source>
</evidence>
<dbReference type="InterPro" id="IPR027417">
    <property type="entry name" value="P-loop_NTPase"/>
</dbReference>
<dbReference type="Gene3D" id="3.40.50.300">
    <property type="entry name" value="P-loop containing nucleotide triphosphate hydrolases"/>
    <property type="match status" value="1"/>
</dbReference>
<keyword evidence="6" id="KW-1185">Reference proteome</keyword>
<dbReference type="InterPro" id="IPR017871">
    <property type="entry name" value="ABC_transporter-like_CS"/>
</dbReference>
<keyword evidence="3 5" id="KW-0067">ATP-binding</keyword>